<keyword evidence="3" id="KW-0233">DNA recombination</keyword>
<dbReference type="PATRIC" id="fig|294.195.peg.6854"/>
<dbReference type="PANTHER" id="PTHR30629:SF2">
    <property type="entry name" value="PROPHAGE INTEGRASE INTS-RELATED"/>
    <property type="match status" value="1"/>
</dbReference>
<evidence type="ECO:0000256" key="2">
    <source>
        <dbReference type="ARBA" id="ARBA00022908"/>
    </source>
</evidence>
<evidence type="ECO:0000256" key="1">
    <source>
        <dbReference type="ARBA" id="ARBA00008857"/>
    </source>
</evidence>
<dbReference type="InterPro" id="IPR050808">
    <property type="entry name" value="Phage_Integrase"/>
</dbReference>
<name>A0A109KGB4_PSEFL</name>
<evidence type="ECO:0000256" key="3">
    <source>
        <dbReference type="ARBA" id="ARBA00023172"/>
    </source>
</evidence>
<sequence>MTRWAEWAEQAVKMKMRRDNVVLLPTQIVELISDLQRLTGRSRYLIPSSGEKVPEISDASINKCFALIGYKGRMTGHGSRHNCETLLSEFGWDENWRHMHLAHKKVGLKGVYGKAIYLPQRKKMVQWYADYLDALREAHDRTTAGRVRLTNQKYIRTLYETSNGNYLFFRAVYDKHHRRSTGRPSRSYRRQRASLFQGFVMLGKAKPSLLC</sequence>
<evidence type="ECO:0000313" key="4">
    <source>
        <dbReference type="EMBL" id="KWV68665.1"/>
    </source>
</evidence>
<dbReference type="SUPFAM" id="SSF56349">
    <property type="entry name" value="DNA breaking-rejoining enzymes"/>
    <property type="match status" value="1"/>
</dbReference>
<proteinExistence type="inferred from homology"/>
<accession>A0A109KGB4</accession>
<dbReference type="Gene3D" id="1.10.443.10">
    <property type="entry name" value="Intergrase catalytic core"/>
    <property type="match status" value="1"/>
</dbReference>
<organism evidence="4 5">
    <name type="scientific">Pseudomonas fluorescens</name>
    <dbReference type="NCBI Taxonomy" id="294"/>
    <lineage>
        <taxon>Bacteria</taxon>
        <taxon>Pseudomonadati</taxon>
        <taxon>Pseudomonadota</taxon>
        <taxon>Gammaproteobacteria</taxon>
        <taxon>Pseudomonadales</taxon>
        <taxon>Pseudomonadaceae</taxon>
        <taxon>Pseudomonas</taxon>
    </lineage>
</organism>
<dbReference type="InterPro" id="IPR011010">
    <property type="entry name" value="DNA_brk_join_enz"/>
</dbReference>
<dbReference type="GO" id="GO:0003677">
    <property type="term" value="F:DNA binding"/>
    <property type="evidence" value="ECO:0007669"/>
    <property type="project" value="InterPro"/>
</dbReference>
<comment type="caution">
    <text evidence="4">The sequence shown here is derived from an EMBL/GenBank/DDBJ whole genome shotgun (WGS) entry which is preliminary data.</text>
</comment>
<dbReference type="InterPro" id="IPR013762">
    <property type="entry name" value="Integrase-like_cat_sf"/>
</dbReference>
<protein>
    <submittedName>
        <fullName evidence="4">Putative prophage CPS-53 integrase</fullName>
    </submittedName>
</protein>
<dbReference type="EMBL" id="LCYC01000085">
    <property type="protein sequence ID" value="KWV68665.1"/>
    <property type="molecule type" value="Genomic_DNA"/>
</dbReference>
<evidence type="ECO:0000313" key="5">
    <source>
        <dbReference type="Proteomes" id="UP000063434"/>
    </source>
</evidence>
<keyword evidence="2" id="KW-0229">DNA integration</keyword>
<comment type="similarity">
    <text evidence="1">Belongs to the 'phage' integrase family.</text>
</comment>
<dbReference type="Proteomes" id="UP000063434">
    <property type="component" value="Unassembled WGS sequence"/>
</dbReference>
<reference evidence="4 5" key="1">
    <citation type="submission" date="2015-05" db="EMBL/GenBank/DDBJ databases">
        <title>A genomic and transcriptomic approach to investigate the blue pigment phenotype in Pseudomonas fluorescens.</title>
        <authorList>
            <person name="Andreani N.A."/>
            <person name="Cardazzo B."/>
        </authorList>
    </citation>
    <scope>NUCLEOTIDE SEQUENCE [LARGE SCALE GENOMIC DNA]</scope>
    <source>
        <strain evidence="4 5">Ps_40</strain>
    </source>
</reference>
<gene>
    <name evidence="4" type="primary">intS_6</name>
    <name evidence="4" type="ORF">PFL603g_06451</name>
</gene>
<dbReference type="GO" id="GO:0006310">
    <property type="term" value="P:DNA recombination"/>
    <property type="evidence" value="ECO:0007669"/>
    <property type="project" value="UniProtKB-KW"/>
</dbReference>
<dbReference type="GO" id="GO:0015074">
    <property type="term" value="P:DNA integration"/>
    <property type="evidence" value="ECO:0007669"/>
    <property type="project" value="UniProtKB-KW"/>
</dbReference>
<dbReference type="AlphaFoldDB" id="A0A109KGB4"/>
<dbReference type="PANTHER" id="PTHR30629">
    <property type="entry name" value="PROPHAGE INTEGRASE"/>
    <property type="match status" value="1"/>
</dbReference>